<feature type="compositionally biased region" description="Basic and acidic residues" evidence="1">
    <location>
        <begin position="37"/>
        <end position="56"/>
    </location>
</feature>
<name>A0A510V4K8_9CELL</name>
<keyword evidence="3" id="KW-1185">Reference proteome</keyword>
<evidence type="ECO:0000313" key="3">
    <source>
        <dbReference type="Proteomes" id="UP000321118"/>
    </source>
</evidence>
<dbReference type="AlphaFoldDB" id="A0A510V4K8"/>
<organism evidence="2 3">
    <name type="scientific">Cellulomonas xylanilytica</name>
    <dbReference type="NCBI Taxonomy" id="233583"/>
    <lineage>
        <taxon>Bacteria</taxon>
        <taxon>Bacillati</taxon>
        <taxon>Actinomycetota</taxon>
        <taxon>Actinomycetes</taxon>
        <taxon>Micrococcales</taxon>
        <taxon>Cellulomonadaceae</taxon>
        <taxon>Cellulomonas</taxon>
    </lineage>
</organism>
<evidence type="ECO:0000313" key="2">
    <source>
        <dbReference type="EMBL" id="GEK21814.1"/>
    </source>
</evidence>
<protein>
    <submittedName>
        <fullName evidence="2">Uncharacterized protein</fullName>
    </submittedName>
</protein>
<dbReference type="EMBL" id="BJUB01000007">
    <property type="protein sequence ID" value="GEK21814.1"/>
    <property type="molecule type" value="Genomic_DNA"/>
</dbReference>
<comment type="caution">
    <text evidence="2">The sequence shown here is derived from an EMBL/GenBank/DDBJ whole genome shotgun (WGS) entry which is preliminary data.</text>
</comment>
<evidence type="ECO:0000256" key="1">
    <source>
        <dbReference type="SAM" id="MobiDB-lite"/>
    </source>
</evidence>
<dbReference type="Proteomes" id="UP000321118">
    <property type="component" value="Unassembled WGS sequence"/>
</dbReference>
<proteinExistence type="predicted"/>
<accession>A0A510V4K8</accession>
<feature type="compositionally biased region" description="Low complexity" evidence="1">
    <location>
        <begin position="66"/>
        <end position="79"/>
    </location>
</feature>
<feature type="region of interest" description="Disordered" evidence="1">
    <location>
        <begin position="37"/>
        <end position="79"/>
    </location>
</feature>
<gene>
    <name evidence="2" type="ORF">CXY01_23340</name>
</gene>
<reference evidence="2 3" key="1">
    <citation type="submission" date="2019-07" db="EMBL/GenBank/DDBJ databases">
        <title>Whole genome shotgun sequence of Cellulomonas xylanilytica NBRC 101102.</title>
        <authorList>
            <person name="Hosoyama A."/>
            <person name="Uohara A."/>
            <person name="Ohji S."/>
            <person name="Ichikawa N."/>
        </authorList>
    </citation>
    <scope>NUCLEOTIDE SEQUENCE [LARGE SCALE GENOMIC DNA]</scope>
    <source>
        <strain evidence="2 3">NBRC 101102</strain>
    </source>
</reference>
<sequence length="79" mass="8563">MGTVSWAASRREQFTKDARICFSVKGFMISVLSGWREPPRARDGASARPRMPEDRRRMRSVGGGAEVASGVLSGRPGPA</sequence>